<dbReference type="InterPro" id="IPR040980">
    <property type="entry name" value="SWI2_SNF2"/>
</dbReference>
<organism evidence="3">
    <name type="scientific">marine sediment metagenome</name>
    <dbReference type="NCBI Taxonomy" id="412755"/>
    <lineage>
        <taxon>unclassified sequences</taxon>
        <taxon>metagenomes</taxon>
        <taxon>ecological metagenomes</taxon>
    </lineage>
</organism>
<evidence type="ECO:0000313" key="3">
    <source>
        <dbReference type="EMBL" id="GAH47296.1"/>
    </source>
</evidence>
<sequence>SIVMGKVKRALVLGPSSTVIEMGLTGKFREYLYGKEGLRLQEKLPLKYRNVPINLLNENNPIVDNSIVIENINSIYNKDNNSIGDTLFSQVEEVLVLSDEVHHAYTHLTYRDNLLELEKIEGQRDTRDERLWMKFIREEPKITRHIGFTGTPYNQDEYFADVIYNYSIKDAIDERVIKRINPIIKTEAENGDAELSTPQKFEQILITHDENKQKYSYCDDNDRPRLKPITVFINGRQTSAQRNTEGFTKALADYLRITRKEYSDLPASQLHLQPNHQTEDKCHQLGSHKP</sequence>
<dbReference type="AlphaFoldDB" id="X1FNM1"/>
<gene>
    <name evidence="3" type="ORF">S03H2_12702</name>
</gene>
<reference evidence="3" key="1">
    <citation type="journal article" date="2014" name="Front. Microbiol.">
        <title>High frequency of phylogenetically diverse reductive dehalogenase-homologous genes in deep subseafloor sedimentary metagenomes.</title>
        <authorList>
            <person name="Kawai M."/>
            <person name="Futagami T."/>
            <person name="Toyoda A."/>
            <person name="Takaki Y."/>
            <person name="Nishi S."/>
            <person name="Hori S."/>
            <person name="Arai W."/>
            <person name="Tsubouchi T."/>
            <person name="Morono Y."/>
            <person name="Uchiyama I."/>
            <person name="Ito T."/>
            <person name="Fujiyama A."/>
            <person name="Inagaki F."/>
            <person name="Takami H."/>
        </authorList>
    </citation>
    <scope>NUCLEOTIDE SEQUENCE</scope>
    <source>
        <strain evidence="3">Expedition CK06-06</strain>
    </source>
</reference>
<dbReference type="EMBL" id="BARU01006454">
    <property type="protein sequence ID" value="GAH47296.1"/>
    <property type="molecule type" value="Genomic_DNA"/>
</dbReference>
<accession>X1FNM1</accession>
<evidence type="ECO:0000259" key="2">
    <source>
        <dbReference type="Pfam" id="PF18766"/>
    </source>
</evidence>
<comment type="caution">
    <text evidence="3">The sequence shown here is derived from an EMBL/GenBank/DDBJ whole genome shotgun (WGS) entry which is preliminary data.</text>
</comment>
<feature type="non-terminal residue" evidence="3">
    <location>
        <position position="1"/>
    </location>
</feature>
<protein>
    <recommendedName>
        <fullName evidence="2">SWI2/SNF2 ATPase domain-containing protein</fullName>
    </recommendedName>
</protein>
<name>X1FNM1_9ZZZZ</name>
<feature type="domain" description="SWI2/SNF2 ATPase" evidence="2">
    <location>
        <begin position="65"/>
        <end position="212"/>
    </location>
</feature>
<dbReference type="Pfam" id="PF18766">
    <property type="entry name" value="SWI2_SNF2"/>
    <property type="match status" value="1"/>
</dbReference>
<proteinExistence type="predicted"/>
<feature type="region of interest" description="Disordered" evidence="1">
    <location>
        <begin position="267"/>
        <end position="290"/>
    </location>
</feature>
<evidence type="ECO:0000256" key="1">
    <source>
        <dbReference type="SAM" id="MobiDB-lite"/>
    </source>
</evidence>